<dbReference type="GO" id="GO:0046872">
    <property type="term" value="F:metal ion binding"/>
    <property type="evidence" value="ECO:0007669"/>
    <property type="project" value="UniProtKB-KW"/>
</dbReference>
<dbReference type="EC" id="3.4.24.-" evidence="12"/>
<dbReference type="GO" id="GO:0008237">
    <property type="term" value="F:metallopeptidase activity"/>
    <property type="evidence" value="ECO:0007669"/>
    <property type="project" value="UniProtKB-KW"/>
</dbReference>
<keyword evidence="2" id="KW-0645">Protease</keyword>
<evidence type="ECO:0000256" key="5">
    <source>
        <dbReference type="ARBA" id="ARBA00022801"/>
    </source>
</evidence>
<evidence type="ECO:0000256" key="10">
    <source>
        <dbReference type="SAM" id="SignalP"/>
    </source>
</evidence>
<feature type="region of interest" description="Disordered" evidence="9">
    <location>
        <begin position="264"/>
        <end position="291"/>
    </location>
</feature>
<keyword evidence="4 10" id="KW-0732">Signal</keyword>
<keyword evidence="5 12" id="KW-0378">Hydrolase</keyword>
<sequence length="334" mass="36609">MVFHSSSLLVIVTTALFFLRGQCKPLNVQTRGICATEEPEPSFLNAVQRVHTNEVKNQGSPARDGPIEIDTWFHIVSSSAARDQVTDDMVDAQLAILQTAYQDAQISYQLQGVTRNVNDVWARNDDELGMKKALRKGTYSTLNVYFQTDLHATPSQVTRILSSKTHQHQQSPQKQQRSSSNSPSPSTSKKTDLAVSVLGFCTLPDPNINATSPQSAYIKDGCNILAAAMSGGSLDQYNRGGTVIHEIGHWNGLLHTFQGETCDPNDPGDYISDTPQQSSPTSGCPASRDSCPDLPGADPIHDFMDYSSDVCYESFTAGQNQRMRSMWGSMREGK</sequence>
<dbReference type="CDD" id="cd04275">
    <property type="entry name" value="ZnMc_pappalysin_like"/>
    <property type="match status" value="1"/>
</dbReference>
<protein>
    <submittedName>
        <fullName evidence="12">Metallopeptidase MEP1</fullName>
        <ecNumber evidence="12">3.4.24.-</ecNumber>
    </submittedName>
</protein>
<dbReference type="OrthoDB" id="536211at2759"/>
<evidence type="ECO:0000256" key="8">
    <source>
        <dbReference type="ARBA" id="ARBA00023157"/>
    </source>
</evidence>
<comment type="similarity">
    <text evidence="1">Belongs to the peptidase M43B family.</text>
</comment>
<feature type="compositionally biased region" description="Polar residues" evidence="9">
    <location>
        <begin position="273"/>
        <end position="284"/>
    </location>
</feature>
<evidence type="ECO:0000256" key="6">
    <source>
        <dbReference type="ARBA" id="ARBA00022833"/>
    </source>
</evidence>
<dbReference type="PANTHER" id="PTHR47466">
    <property type="match status" value="1"/>
</dbReference>
<evidence type="ECO:0000256" key="3">
    <source>
        <dbReference type="ARBA" id="ARBA00022723"/>
    </source>
</evidence>
<reference evidence="12" key="1">
    <citation type="journal article" date="2020" name="Front. Microbiol.">
        <title>Gene regulatory networks of Penicillium echinulatum 2HH and Penicillium oxalicum 114-2 inferred by a computational biology approach.</title>
        <authorList>
            <person name="Lenz A.R."/>
            <person name="Galan-Vasquez E."/>
            <person name="Balbinot E."/>
            <person name="De Abreu F.P."/>
            <person name="De Oliveira N.S."/>
            <person name="Da Rosa L.O."/>
            <person name="De Avila E Silva S."/>
            <person name="Camassola M."/>
            <person name="Dillon A.J.P."/>
            <person name="Perez-Rueda E."/>
        </authorList>
    </citation>
    <scope>NUCLEOTIDE SEQUENCE</scope>
    <source>
        <strain evidence="12">S1M29</strain>
    </source>
</reference>
<keyword evidence="13" id="KW-1185">Reference proteome</keyword>
<proteinExistence type="inferred from homology"/>
<feature type="region of interest" description="Disordered" evidence="9">
    <location>
        <begin position="159"/>
        <end position="190"/>
    </location>
</feature>
<dbReference type="Pfam" id="PF05572">
    <property type="entry name" value="Peptidase_M43"/>
    <property type="match status" value="1"/>
</dbReference>
<dbReference type="EMBL" id="WIWV01000007">
    <property type="protein sequence ID" value="KAF7719198.1"/>
    <property type="molecule type" value="Genomic_DNA"/>
</dbReference>
<evidence type="ECO:0000313" key="13">
    <source>
        <dbReference type="Proteomes" id="UP000631181"/>
    </source>
</evidence>
<organism evidence="12 13">
    <name type="scientific">Penicillium ucsense</name>
    <dbReference type="NCBI Taxonomy" id="2839758"/>
    <lineage>
        <taxon>Eukaryota</taxon>
        <taxon>Fungi</taxon>
        <taxon>Dikarya</taxon>
        <taxon>Ascomycota</taxon>
        <taxon>Pezizomycotina</taxon>
        <taxon>Eurotiomycetes</taxon>
        <taxon>Eurotiomycetidae</taxon>
        <taxon>Eurotiales</taxon>
        <taxon>Aspergillaceae</taxon>
        <taxon>Penicillium</taxon>
    </lineage>
</organism>
<feature type="signal peptide" evidence="10">
    <location>
        <begin position="1"/>
        <end position="23"/>
    </location>
</feature>
<evidence type="ECO:0000313" key="12">
    <source>
        <dbReference type="EMBL" id="KAF7719198.1"/>
    </source>
</evidence>
<dbReference type="InterPro" id="IPR024079">
    <property type="entry name" value="MetalloPept_cat_dom_sf"/>
</dbReference>
<evidence type="ECO:0000256" key="2">
    <source>
        <dbReference type="ARBA" id="ARBA00022670"/>
    </source>
</evidence>
<keyword evidence="6" id="KW-0862">Zinc</keyword>
<gene>
    <name evidence="12" type="ORF">PECM_007489</name>
</gene>
<evidence type="ECO:0000256" key="4">
    <source>
        <dbReference type="ARBA" id="ARBA00022729"/>
    </source>
</evidence>
<evidence type="ECO:0000256" key="7">
    <source>
        <dbReference type="ARBA" id="ARBA00023049"/>
    </source>
</evidence>
<dbReference type="Proteomes" id="UP000631181">
    <property type="component" value="Unassembled WGS sequence"/>
</dbReference>
<keyword evidence="7" id="KW-0482">Metalloprotease</keyword>
<keyword evidence="8" id="KW-1015">Disulfide bond</keyword>
<evidence type="ECO:0000259" key="11">
    <source>
        <dbReference type="Pfam" id="PF05572"/>
    </source>
</evidence>
<name>A0A8J8W6N5_9EURO</name>
<dbReference type="InterPro" id="IPR008754">
    <property type="entry name" value="Peptidase_M43"/>
</dbReference>
<comment type="caution">
    <text evidence="12">The sequence shown here is derived from an EMBL/GenBank/DDBJ whole genome shotgun (WGS) entry which is preliminary data.</text>
</comment>
<feature type="compositionally biased region" description="Low complexity" evidence="9">
    <location>
        <begin position="162"/>
        <end position="188"/>
    </location>
</feature>
<feature type="domain" description="Peptidase M43 pregnancy-associated plasma-A" evidence="11">
    <location>
        <begin position="237"/>
        <end position="325"/>
    </location>
</feature>
<dbReference type="GO" id="GO:0006508">
    <property type="term" value="P:proteolysis"/>
    <property type="evidence" value="ECO:0007669"/>
    <property type="project" value="UniProtKB-KW"/>
</dbReference>
<evidence type="ECO:0000256" key="1">
    <source>
        <dbReference type="ARBA" id="ARBA00008721"/>
    </source>
</evidence>
<keyword evidence="3" id="KW-0479">Metal-binding</keyword>
<evidence type="ECO:0000256" key="9">
    <source>
        <dbReference type="SAM" id="MobiDB-lite"/>
    </source>
</evidence>
<accession>A0A8J8W6N5</accession>
<dbReference type="Gene3D" id="3.40.390.10">
    <property type="entry name" value="Collagenase (Catalytic Domain)"/>
    <property type="match status" value="1"/>
</dbReference>
<dbReference type="AlphaFoldDB" id="A0A8J8W6N5"/>
<dbReference type="SUPFAM" id="SSF55486">
    <property type="entry name" value="Metalloproteases ('zincins'), catalytic domain"/>
    <property type="match status" value="1"/>
</dbReference>
<dbReference type="PANTHER" id="PTHR47466:SF1">
    <property type="entry name" value="METALLOPROTEASE MEP1 (AFU_ORTHOLOGUE AFUA_1G07730)-RELATED"/>
    <property type="match status" value="1"/>
</dbReference>
<feature type="chain" id="PRO_5035183814" evidence="10">
    <location>
        <begin position="24"/>
        <end position="334"/>
    </location>
</feature>